<dbReference type="InterPro" id="IPR036907">
    <property type="entry name" value="5'-Nucleotdase_C_sf"/>
</dbReference>
<gene>
    <name evidence="2" type="ORF">IA57_00460</name>
</gene>
<dbReference type="GO" id="GO:0009166">
    <property type="term" value="P:nucleotide catabolic process"/>
    <property type="evidence" value="ECO:0007669"/>
    <property type="project" value="InterPro"/>
</dbReference>
<dbReference type="InterPro" id="IPR006179">
    <property type="entry name" value="5_nucleotidase/apyrase"/>
</dbReference>
<reference evidence="2 3" key="1">
    <citation type="journal article" date="2014" name="Genome Announc.">
        <title>Draft Genome Sequence of the Algicidal Bacterium Mangrovimonas yunxiaonensis Strain LY01.</title>
        <authorList>
            <person name="Li Y."/>
            <person name="Zhu H."/>
            <person name="Li C."/>
            <person name="Zhang H."/>
            <person name="Chen Z."/>
            <person name="Zheng W."/>
            <person name="Xu H."/>
            <person name="Zheng T."/>
        </authorList>
    </citation>
    <scope>NUCLEOTIDE SEQUENCE [LARGE SCALE GENOMIC DNA]</scope>
    <source>
        <strain evidence="2 3">LY01</strain>
    </source>
</reference>
<dbReference type="OrthoDB" id="4762412at2"/>
<sequence length="253" mass="28728">MKLTHLTFLFLLTTILACKQENKQLTRIEGKLLPITDSLELNKTIDSVIAPYRTHVNKDLDSVLAYAMDTYSKSDGELNTAIGNLFADAIFEQANPIFKSRTSKDIDIVLVNHGGIRAIISKGNVTKRTAYSIMPFENSLVVAALNGKQVKQLVDYLVRAKRAHPIFGLKLTVDADYNLKEALVNNQPIDTTKTYYVATNDYLYNGGDHMTFFKPNDSLYVLDYKIRNVLLDYFYKKDTINPSIDDRFIKLQE</sequence>
<dbReference type="PROSITE" id="PS51257">
    <property type="entry name" value="PROKAR_LIPOPROTEIN"/>
    <property type="match status" value="1"/>
</dbReference>
<comment type="caution">
    <text evidence="2">The sequence shown here is derived from an EMBL/GenBank/DDBJ whole genome shotgun (WGS) entry which is preliminary data.</text>
</comment>
<dbReference type="STRING" id="1197477.IA57_00460"/>
<dbReference type="GO" id="GO:0030288">
    <property type="term" value="C:outer membrane-bounded periplasmic space"/>
    <property type="evidence" value="ECO:0007669"/>
    <property type="project" value="TreeGrafter"/>
</dbReference>
<organism evidence="2 3">
    <name type="scientific">Mangrovimonas yunxiaonensis</name>
    <dbReference type="NCBI Taxonomy" id="1197477"/>
    <lineage>
        <taxon>Bacteria</taxon>
        <taxon>Pseudomonadati</taxon>
        <taxon>Bacteroidota</taxon>
        <taxon>Flavobacteriia</taxon>
        <taxon>Flavobacteriales</taxon>
        <taxon>Flavobacteriaceae</taxon>
        <taxon>Mangrovimonas</taxon>
    </lineage>
</organism>
<dbReference type="Gene3D" id="3.90.780.10">
    <property type="entry name" value="5'-Nucleotidase, C-terminal domain"/>
    <property type="match status" value="1"/>
</dbReference>
<dbReference type="PANTHER" id="PTHR11575">
    <property type="entry name" value="5'-NUCLEOTIDASE-RELATED"/>
    <property type="match status" value="1"/>
</dbReference>
<dbReference type="GO" id="GO:0016787">
    <property type="term" value="F:hydrolase activity"/>
    <property type="evidence" value="ECO:0007669"/>
    <property type="project" value="InterPro"/>
</dbReference>
<dbReference type="Pfam" id="PF02872">
    <property type="entry name" value="5_nucleotid_C"/>
    <property type="match status" value="1"/>
</dbReference>
<dbReference type="AlphaFoldDB" id="A0A084TN63"/>
<proteinExistence type="predicted"/>
<dbReference type="RefSeq" id="WP_036117792.1">
    <property type="nucleotide sequence ID" value="NZ_BMET01000008.1"/>
</dbReference>
<reference evidence="3" key="2">
    <citation type="submission" date="2014-07" db="EMBL/GenBank/DDBJ databases">
        <title>Genome sequence of Mangrovimonas yunxiaonensis.</title>
        <authorList>
            <person name="Li Y."/>
            <person name="Zheng T."/>
        </authorList>
    </citation>
    <scope>NUCLEOTIDE SEQUENCE [LARGE SCALE GENOMIC DNA]</scope>
    <source>
        <strain evidence="3">LY01</strain>
    </source>
</reference>
<dbReference type="PRINTS" id="PR01607">
    <property type="entry name" value="APYRASEFAMLY"/>
</dbReference>
<evidence type="ECO:0000313" key="3">
    <source>
        <dbReference type="Proteomes" id="UP000028521"/>
    </source>
</evidence>
<name>A0A084TN63_9FLAO</name>
<dbReference type="PANTHER" id="PTHR11575:SF24">
    <property type="entry name" value="5'-NUCLEOTIDASE"/>
    <property type="match status" value="1"/>
</dbReference>
<dbReference type="EMBL" id="JPFK01000002">
    <property type="protein sequence ID" value="KFB02149.1"/>
    <property type="molecule type" value="Genomic_DNA"/>
</dbReference>
<evidence type="ECO:0000313" key="2">
    <source>
        <dbReference type="EMBL" id="KFB02149.1"/>
    </source>
</evidence>
<accession>A0A084TN63</accession>
<dbReference type="SUPFAM" id="SSF55816">
    <property type="entry name" value="5'-nucleotidase (syn. UDP-sugar hydrolase), C-terminal domain"/>
    <property type="match status" value="1"/>
</dbReference>
<dbReference type="InterPro" id="IPR008334">
    <property type="entry name" value="5'-Nucleotdase_C"/>
</dbReference>
<dbReference type="Proteomes" id="UP000028521">
    <property type="component" value="Unassembled WGS sequence"/>
</dbReference>
<keyword evidence="3" id="KW-1185">Reference proteome</keyword>
<protein>
    <submittedName>
        <fullName evidence="2">5'-nucleotidase</fullName>
    </submittedName>
</protein>
<dbReference type="eggNOG" id="COG0737">
    <property type="taxonomic scope" value="Bacteria"/>
</dbReference>
<evidence type="ECO:0000259" key="1">
    <source>
        <dbReference type="Pfam" id="PF02872"/>
    </source>
</evidence>
<feature type="domain" description="5'-Nucleotidase C-terminal" evidence="1">
    <location>
        <begin position="75"/>
        <end position="214"/>
    </location>
</feature>